<evidence type="ECO:0000256" key="1">
    <source>
        <dbReference type="ARBA" id="ARBA00022614"/>
    </source>
</evidence>
<dbReference type="InterPro" id="IPR032675">
    <property type="entry name" value="LRR_dom_sf"/>
</dbReference>
<dbReference type="SUPFAM" id="SSF52058">
    <property type="entry name" value="L domain-like"/>
    <property type="match status" value="1"/>
</dbReference>
<evidence type="ECO:0000313" key="6">
    <source>
        <dbReference type="Proteomes" id="UP000075884"/>
    </source>
</evidence>
<keyword evidence="2" id="KW-0677">Repeat</keyword>
<dbReference type="Pfam" id="PF00560">
    <property type="entry name" value="LRR_1"/>
    <property type="match status" value="1"/>
</dbReference>
<evidence type="ECO:0000256" key="2">
    <source>
        <dbReference type="ARBA" id="ARBA00022737"/>
    </source>
</evidence>
<sequence length="359" mass="40610">MTHTCAKGSKFKRSAAIATFFKINSLSTFDPQFYPRAQTQRFIHKQVLGACVVVVQSVRVSANVHFSRNRVQLPYKRSNNKKPTAKMSNQPVVSCLPVSANKMSKAKKVLDEARETKNREIDLVERNISTFDELPGLPVPPGIANLNNLEILNISNNYLEELPLSLSSMPKLRILNCSINRLNTLPRGFGAFPVLEVLDLSYNNLNEHVLPGNFFMMDSLRALYLGDNEFEYLPKEIRNLKNLQILGLRDNDLLELPREIGELTRIRELHIQNNRLGVLPPEIANLDMPGPKSVLKMEENPWVTAIAEQYLVGISHVLEYIKTEAYRILYNRHTQSGGKAGGEVYPKSDKSKKVSRARS</sequence>
<feature type="domain" description="Disease resistance R13L4/SHOC-2-like LRR" evidence="4">
    <location>
        <begin position="190"/>
        <end position="286"/>
    </location>
</feature>
<dbReference type="STRING" id="7168.A0A182NB59"/>
<dbReference type="Proteomes" id="UP000075884">
    <property type="component" value="Unassembled WGS sequence"/>
</dbReference>
<reference evidence="6" key="1">
    <citation type="submission" date="2013-03" db="EMBL/GenBank/DDBJ databases">
        <title>The Genome Sequence of Anopheles dirus WRAIR2.</title>
        <authorList>
            <consortium name="The Broad Institute Genomics Platform"/>
            <person name="Neafsey D.E."/>
            <person name="Walton C."/>
            <person name="Walker B."/>
            <person name="Young S.K."/>
            <person name="Zeng Q."/>
            <person name="Gargeya S."/>
            <person name="Fitzgerald M."/>
            <person name="Haas B."/>
            <person name="Abouelleil A."/>
            <person name="Allen A.W."/>
            <person name="Alvarado L."/>
            <person name="Arachchi H.M."/>
            <person name="Berlin A.M."/>
            <person name="Chapman S.B."/>
            <person name="Gainer-Dewar J."/>
            <person name="Goldberg J."/>
            <person name="Griggs A."/>
            <person name="Gujja S."/>
            <person name="Hansen M."/>
            <person name="Howarth C."/>
            <person name="Imamovic A."/>
            <person name="Ireland A."/>
            <person name="Larimer J."/>
            <person name="McCowan C."/>
            <person name="Murphy C."/>
            <person name="Pearson M."/>
            <person name="Poon T.W."/>
            <person name="Priest M."/>
            <person name="Roberts A."/>
            <person name="Saif S."/>
            <person name="Shea T."/>
            <person name="Sisk P."/>
            <person name="Sykes S."/>
            <person name="Wortman J."/>
            <person name="Nusbaum C."/>
            <person name="Birren B."/>
        </authorList>
    </citation>
    <scope>NUCLEOTIDE SEQUENCE [LARGE SCALE GENOMIC DNA]</scope>
    <source>
        <strain evidence="6">WRAIR2</strain>
    </source>
</reference>
<dbReference type="EnsemblMetazoa" id="ADIR004885-RA">
    <property type="protein sequence ID" value="ADIR004885-PA"/>
    <property type="gene ID" value="ADIR004885"/>
</dbReference>
<dbReference type="SMART" id="SM00369">
    <property type="entry name" value="LRR_TYP"/>
    <property type="match status" value="6"/>
</dbReference>
<keyword evidence="1" id="KW-0433">Leucine-rich repeat</keyword>
<organism evidence="5 6">
    <name type="scientific">Anopheles dirus</name>
    <dbReference type="NCBI Taxonomy" id="7168"/>
    <lineage>
        <taxon>Eukaryota</taxon>
        <taxon>Metazoa</taxon>
        <taxon>Ecdysozoa</taxon>
        <taxon>Arthropoda</taxon>
        <taxon>Hexapoda</taxon>
        <taxon>Insecta</taxon>
        <taxon>Pterygota</taxon>
        <taxon>Neoptera</taxon>
        <taxon>Endopterygota</taxon>
        <taxon>Diptera</taxon>
        <taxon>Nematocera</taxon>
        <taxon>Culicoidea</taxon>
        <taxon>Culicidae</taxon>
        <taxon>Anophelinae</taxon>
        <taxon>Anopheles</taxon>
    </lineage>
</organism>
<dbReference type="PROSITE" id="PS51450">
    <property type="entry name" value="LRR"/>
    <property type="match status" value="1"/>
</dbReference>
<dbReference type="VEuPathDB" id="VectorBase:ADIR004885"/>
<dbReference type="FunFam" id="3.80.10.10:FF:000034">
    <property type="entry name" value="Ras suppressor protein 1"/>
    <property type="match status" value="1"/>
</dbReference>
<dbReference type="PANTHER" id="PTHR48051:SF1">
    <property type="entry name" value="RAS SUPPRESSOR PROTEIN 1"/>
    <property type="match status" value="1"/>
</dbReference>
<keyword evidence="6" id="KW-1185">Reference proteome</keyword>
<dbReference type="PANTHER" id="PTHR48051">
    <property type="match status" value="1"/>
</dbReference>
<evidence type="ECO:0000256" key="3">
    <source>
        <dbReference type="SAM" id="MobiDB-lite"/>
    </source>
</evidence>
<dbReference type="GO" id="GO:0005737">
    <property type="term" value="C:cytoplasm"/>
    <property type="evidence" value="ECO:0007669"/>
    <property type="project" value="TreeGrafter"/>
</dbReference>
<feature type="region of interest" description="Disordered" evidence="3">
    <location>
        <begin position="336"/>
        <end position="359"/>
    </location>
</feature>
<dbReference type="InterPro" id="IPR003591">
    <property type="entry name" value="Leu-rich_rpt_typical-subtyp"/>
</dbReference>
<dbReference type="AlphaFoldDB" id="A0A182NB59"/>
<accession>A0A182NB59</accession>
<proteinExistence type="predicted"/>
<dbReference type="InterPro" id="IPR001611">
    <property type="entry name" value="Leu-rich_rpt"/>
</dbReference>
<dbReference type="InterPro" id="IPR050216">
    <property type="entry name" value="LRR_domain-containing"/>
</dbReference>
<evidence type="ECO:0000313" key="5">
    <source>
        <dbReference type="EnsemblMetazoa" id="ADIR004885-PA"/>
    </source>
</evidence>
<evidence type="ECO:0000259" key="4">
    <source>
        <dbReference type="Pfam" id="PF23598"/>
    </source>
</evidence>
<dbReference type="Gene3D" id="3.80.10.10">
    <property type="entry name" value="Ribonuclease Inhibitor"/>
    <property type="match status" value="2"/>
</dbReference>
<dbReference type="Pfam" id="PF23598">
    <property type="entry name" value="LRR_14"/>
    <property type="match status" value="1"/>
</dbReference>
<protein>
    <recommendedName>
        <fullName evidence="4">Disease resistance R13L4/SHOC-2-like LRR domain-containing protein</fullName>
    </recommendedName>
</protein>
<name>A0A182NB59_9DIPT</name>
<reference evidence="5" key="2">
    <citation type="submission" date="2020-05" db="UniProtKB">
        <authorList>
            <consortium name="EnsemblMetazoa"/>
        </authorList>
    </citation>
    <scope>IDENTIFICATION</scope>
    <source>
        <strain evidence="5">WRAIR2</strain>
    </source>
</reference>
<dbReference type="InterPro" id="IPR055414">
    <property type="entry name" value="LRR_R13L4/SHOC2-like"/>
</dbReference>